<dbReference type="Gene3D" id="1.20.1740.10">
    <property type="entry name" value="Amino acid/polyamine transporter I"/>
    <property type="match status" value="1"/>
</dbReference>
<evidence type="ECO:0000313" key="3">
    <source>
        <dbReference type="Proteomes" id="UP000502298"/>
    </source>
</evidence>
<keyword evidence="1" id="KW-0812">Transmembrane</keyword>
<feature type="transmembrane region" description="Helical" evidence="1">
    <location>
        <begin position="124"/>
        <end position="142"/>
    </location>
</feature>
<dbReference type="InterPro" id="IPR053153">
    <property type="entry name" value="APC_K+_Transporter"/>
</dbReference>
<dbReference type="AlphaFoldDB" id="A0A6H2ELB1"/>
<dbReference type="RefSeq" id="WP_168917637.1">
    <property type="nucleotide sequence ID" value="NZ_CP050804.1"/>
</dbReference>
<feature type="transmembrane region" description="Helical" evidence="1">
    <location>
        <begin position="179"/>
        <end position="197"/>
    </location>
</feature>
<organism evidence="2 3">
    <name type="scientific">Arcanobacterium buesumense</name>
    <dbReference type="NCBI Taxonomy" id="2722751"/>
    <lineage>
        <taxon>Bacteria</taxon>
        <taxon>Bacillati</taxon>
        <taxon>Actinomycetota</taxon>
        <taxon>Actinomycetes</taxon>
        <taxon>Actinomycetales</taxon>
        <taxon>Actinomycetaceae</taxon>
        <taxon>Arcanobacterium</taxon>
    </lineage>
</organism>
<feature type="transmembrane region" description="Helical" evidence="1">
    <location>
        <begin position="367"/>
        <end position="386"/>
    </location>
</feature>
<dbReference type="EMBL" id="CP050804">
    <property type="protein sequence ID" value="QJC21697.1"/>
    <property type="molecule type" value="Genomic_DNA"/>
</dbReference>
<feature type="transmembrane region" description="Helical" evidence="1">
    <location>
        <begin position="20"/>
        <end position="40"/>
    </location>
</feature>
<evidence type="ECO:0008006" key="4">
    <source>
        <dbReference type="Google" id="ProtNLM"/>
    </source>
</evidence>
<dbReference type="KEGG" id="arca:HC352_03705"/>
<evidence type="ECO:0000256" key="1">
    <source>
        <dbReference type="SAM" id="Phobius"/>
    </source>
</evidence>
<evidence type="ECO:0000313" key="2">
    <source>
        <dbReference type="EMBL" id="QJC21697.1"/>
    </source>
</evidence>
<protein>
    <recommendedName>
        <fullName evidence="4">Amino acid permease</fullName>
    </recommendedName>
</protein>
<keyword evidence="1" id="KW-0472">Membrane</keyword>
<gene>
    <name evidence="2" type="ORF">HC352_03705</name>
</gene>
<feature type="transmembrane region" description="Helical" evidence="1">
    <location>
        <begin position="52"/>
        <end position="74"/>
    </location>
</feature>
<feature type="transmembrane region" description="Helical" evidence="1">
    <location>
        <begin position="304"/>
        <end position="320"/>
    </location>
</feature>
<reference evidence="2 3" key="1">
    <citation type="submission" date="2020-03" db="EMBL/GenBank/DDBJ databases">
        <title>Complete genome of Arcanobacterium buesumensis sp. nov. strain 2701.</title>
        <authorList>
            <person name="Borowiak M."/>
            <person name="Alssahen M."/>
            <person name="Laemmler C."/>
            <person name="Malorny B."/>
            <person name="Hassan A."/>
            <person name="Prenger-Berninghoff E."/>
            <person name="Ploetz M."/>
            <person name="Abdulmawjood A."/>
        </authorList>
    </citation>
    <scope>NUCLEOTIDE SEQUENCE [LARGE SCALE GENOMIC DNA]</scope>
    <source>
        <strain evidence="2 3">2701</strain>
    </source>
</reference>
<feature type="transmembrane region" description="Helical" evidence="1">
    <location>
        <begin position="326"/>
        <end position="347"/>
    </location>
</feature>
<accession>A0A6H2ELB1</accession>
<feature type="transmembrane region" description="Helical" evidence="1">
    <location>
        <begin position="244"/>
        <end position="271"/>
    </location>
</feature>
<dbReference type="PANTHER" id="PTHR47704">
    <property type="entry name" value="POTASSIUM TRANSPORTER KIMA"/>
    <property type="match status" value="1"/>
</dbReference>
<feature type="transmembrane region" description="Helical" evidence="1">
    <location>
        <begin position="392"/>
        <end position="410"/>
    </location>
</feature>
<proteinExistence type="predicted"/>
<feature type="transmembrane region" description="Helical" evidence="1">
    <location>
        <begin position="94"/>
        <end position="112"/>
    </location>
</feature>
<sequence length="589" mass="65029">MLILRSASHAITSAEVSLAFSLGLIGFSVTIYALHMLHIAVPRRSLHQIAHIYIGGWAGILIAAAKILAYAIVIMMGVDLVTIGIVAIVGPGSWASWLPPMAIAILAIPTLYARLETPILWVRWLTYIGVGGLIVLLFAGLLREAFGHIDYVAINEARREAFESAPLVSRYFPRIDSSLGALFPAALLVITAERVMVSPENRRVGTRRLLRFFVPGFFLIALTLYFAVVLYLPGRRLSVPAIPIATAIFGYSGTVVMAVLLAFVGLAGAYTSYRQLPRLIRDLAIDTLLPRRLAASDAVRPRKTIVLIIALLATFTTAFLDSTKALASVCLFVIGVMMLVTSAAMVYRSRSILHDSTHAAERSQAYFLQWIFLVYGLLNAGVLALISWVHPAWSLASVLLLIVPGVFLWAHRRGQSKVSHALAIDDDVARRQLPTRVHGLVLIERCDQPALKAVAWARATRLSSLSAVLLDIDPVVTRLVREQWSAARIPVSLTILGTPRGAVRGPFIEHIRALRKFHPHDVIEVFIPRVLSTGWWDRFYVRHLTPKLITELKLEPGVMVTEVPYLIDVSGWNVDDSYEENYGRGEKDV</sequence>
<keyword evidence="3" id="KW-1185">Reference proteome</keyword>
<feature type="transmembrane region" description="Helical" evidence="1">
    <location>
        <begin position="209"/>
        <end position="232"/>
    </location>
</feature>
<keyword evidence="1" id="KW-1133">Transmembrane helix</keyword>
<dbReference type="Proteomes" id="UP000502298">
    <property type="component" value="Chromosome"/>
</dbReference>
<name>A0A6H2ELB1_9ACTO</name>
<dbReference type="PANTHER" id="PTHR47704:SF1">
    <property type="entry name" value="POTASSIUM TRANSPORTER KIMA"/>
    <property type="match status" value="1"/>
</dbReference>